<accession>A0AA39LQ79</accession>
<dbReference type="Proteomes" id="UP001175271">
    <property type="component" value="Unassembled WGS sequence"/>
</dbReference>
<keyword evidence="3" id="KW-1185">Reference proteome</keyword>
<comment type="caution">
    <text evidence="2">The sequence shown here is derived from an EMBL/GenBank/DDBJ whole genome shotgun (WGS) entry which is preliminary data.</text>
</comment>
<proteinExistence type="predicted"/>
<dbReference type="AlphaFoldDB" id="A0AA39LQ79"/>
<gene>
    <name evidence="2" type="ORF">QR680_018058</name>
</gene>
<dbReference type="EMBL" id="JAUCMV010000004">
    <property type="protein sequence ID" value="KAK0405558.1"/>
    <property type="molecule type" value="Genomic_DNA"/>
</dbReference>
<feature type="signal peptide" evidence="1">
    <location>
        <begin position="1"/>
        <end position="19"/>
    </location>
</feature>
<sequence>MKVALLCLVLFLLAVSASSQDCYFTDCFYVGFFSEKYRPSRCSDGFQLVARVTCHEYSFCRQGAPAAVSSLSTMKVAVLCLLLLLAVSAFAQDNCYFTDCFYVGVFNENYWPSHCKEGFDVVQRLTCREYSFYHIKQECCPA</sequence>
<name>A0AA39LQ79_9BILA</name>
<organism evidence="2 3">
    <name type="scientific">Steinernema hermaphroditum</name>
    <dbReference type="NCBI Taxonomy" id="289476"/>
    <lineage>
        <taxon>Eukaryota</taxon>
        <taxon>Metazoa</taxon>
        <taxon>Ecdysozoa</taxon>
        <taxon>Nematoda</taxon>
        <taxon>Chromadorea</taxon>
        <taxon>Rhabditida</taxon>
        <taxon>Tylenchina</taxon>
        <taxon>Panagrolaimomorpha</taxon>
        <taxon>Strongyloidoidea</taxon>
        <taxon>Steinernematidae</taxon>
        <taxon>Steinernema</taxon>
    </lineage>
</organism>
<evidence type="ECO:0000256" key="1">
    <source>
        <dbReference type="SAM" id="SignalP"/>
    </source>
</evidence>
<keyword evidence="1" id="KW-0732">Signal</keyword>
<evidence type="ECO:0000313" key="3">
    <source>
        <dbReference type="Proteomes" id="UP001175271"/>
    </source>
</evidence>
<feature type="chain" id="PRO_5041345326" description="Chitin-binding type-2 domain-containing protein" evidence="1">
    <location>
        <begin position="20"/>
        <end position="142"/>
    </location>
</feature>
<evidence type="ECO:0008006" key="4">
    <source>
        <dbReference type="Google" id="ProtNLM"/>
    </source>
</evidence>
<reference evidence="2" key="1">
    <citation type="submission" date="2023-06" db="EMBL/GenBank/DDBJ databases">
        <title>Genomic analysis of the entomopathogenic nematode Steinernema hermaphroditum.</title>
        <authorList>
            <person name="Schwarz E.M."/>
            <person name="Heppert J.K."/>
            <person name="Baniya A."/>
            <person name="Schwartz H.T."/>
            <person name="Tan C.-H."/>
            <person name="Antoshechkin I."/>
            <person name="Sternberg P.W."/>
            <person name="Goodrich-Blair H."/>
            <person name="Dillman A.R."/>
        </authorList>
    </citation>
    <scope>NUCLEOTIDE SEQUENCE</scope>
    <source>
        <strain evidence="2">PS9179</strain>
        <tissue evidence="2">Whole animal</tissue>
    </source>
</reference>
<protein>
    <recommendedName>
        <fullName evidence="4">Chitin-binding type-2 domain-containing protein</fullName>
    </recommendedName>
</protein>
<evidence type="ECO:0000313" key="2">
    <source>
        <dbReference type="EMBL" id="KAK0405558.1"/>
    </source>
</evidence>